<evidence type="ECO:0000313" key="3">
    <source>
        <dbReference type="Proteomes" id="UP001324287"/>
    </source>
</evidence>
<gene>
    <name evidence="2" type="ORF">U6N30_31480</name>
</gene>
<organism evidence="2 3">
    <name type="scientific">Blastococcus brunescens</name>
    <dbReference type="NCBI Taxonomy" id="1564165"/>
    <lineage>
        <taxon>Bacteria</taxon>
        <taxon>Bacillati</taxon>
        <taxon>Actinomycetota</taxon>
        <taxon>Actinomycetes</taxon>
        <taxon>Geodermatophilales</taxon>
        <taxon>Geodermatophilaceae</taxon>
        <taxon>Blastococcus</taxon>
    </lineage>
</organism>
<reference evidence="2 3" key="1">
    <citation type="submission" date="2023-12" db="EMBL/GenBank/DDBJ databases">
        <title>Blastococcus brunescens sp. nov., an actonobacterium isolated from sandstone collected in sahara desert.</title>
        <authorList>
            <person name="Gtari M."/>
            <person name="Ghodhbane F."/>
        </authorList>
    </citation>
    <scope>NUCLEOTIDE SEQUENCE [LARGE SCALE GENOMIC DNA]</scope>
    <source>
        <strain evidence="2 3">BMG 8361</strain>
    </source>
</reference>
<keyword evidence="3" id="KW-1185">Reference proteome</keyword>
<name>A0ABZ1B1M4_9ACTN</name>
<dbReference type="InterPro" id="IPR051224">
    <property type="entry name" value="NiCoT_RcnA"/>
</dbReference>
<feature type="transmembrane region" description="Helical" evidence="1">
    <location>
        <begin position="27"/>
        <end position="52"/>
    </location>
</feature>
<keyword evidence="1" id="KW-0472">Membrane</keyword>
<protein>
    <recommendedName>
        <fullName evidence="4">Nickel transporter</fullName>
    </recommendedName>
</protein>
<keyword evidence="1" id="KW-0812">Transmembrane</keyword>
<dbReference type="EMBL" id="CP141261">
    <property type="protein sequence ID" value="WRL64056.1"/>
    <property type="molecule type" value="Genomic_DNA"/>
</dbReference>
<evidence type="ECO:0000313" key="2">
    <source>
        <dbReference type="EMBL" id="WRL64056.1"/>
    </source>
</evidence>
<feature type="transmembrane region" description="Helical" evidence="1">
    <location>
        <begin position="73"/>
        <end position="94"/>
    </location>
</feature>
<sequence length="102" mass="10410">MGIAGGLVPSPSALIVLLASIGLGRTVFGVVLVFAYGLGMAATLTAVGLLLVRLRGRLERRMTDLGRSWWLAGATRAAPVLTASLVLLVGLSLVTRGVVLGA</sequence>
<accession>A0ABZ1B1M4</accession>
<keyword evidence="1" id="KW-1133">Transmembrane helix</keyword>
<dbReference type="Proteomes" id="UP001324287">
    <property type="component" value="Chromosome"/>
</dbReference>
<proteinExistence type="predicted"/>
<evidence type="ECO:0000256" key="1">
    <source>
        <dbReference type="SAM" id="Phobius"/>
    </source>
</evidence>
<dbReference type="PANTHER" id="PTHR40659:SF1">
    <property type="entry name" value="NICKEL_COBALT EFFLUX SYSTEM RCNA"/>
    <property type="match status" value="1"/>
</dbReference>
<dbReference type="RefSeq" id="WP_324275386.1">
    <property type="nucleotide sequence ID" value="NZ_CP141261.1"/>
</dbReference>
<dbReference type="PANTHER" id="PTHR40659">
    <property type="entry name" value="NICKEL/COBALT EFFLUX SYSTEM RCNA"/>
    <property type="match status" value="1"/>
</dbReference>
<evidence type="ECO:0008006" key="4">
    <source>
        <dbReference type="Google" id="ProtNLM"/>
    </source>
</evidence>